<evidence type="ECO:0000256" key="6">
    <source>
        <dbReference type="ARBA" id="ARBA00023136"/>
    </source>
</evidence>
<dbReference type="GO" id="GO:0001609">
    <property type="term" value="F:G protein-coupled adenosine receptor activity"/>
    <property type="evidence" value="ECO:0007669"/>
    <property type="project" value="UniProtKB-UniRule"/>
</dbReference>
<keyword evidence="3 11" id="KW-0812">Transmembrane</keyword>
<dbReference type="GO" id="GO:0005886">
    <property type="term" value="C:plasma membrane"/>
    <property type="evidence" value="ECO:0007669"/>
    <property type="project" value="UniProtKB-SubCell"/>
</dbReference>
<gene>
    <name evidence="14" type="ORF">PLEPLA_LOCUS28681</name>
</gene>
<dbReference type="InterPro" id="IPR000276">
    <property type="entry name" value="GPCR_Rhodpsn"/>
</dbReference>
<keyword evidence="6 11" id="KW-0472">Membrane</keyword>
<dbReference type="PROSITE" id="PS50262">
    <property type="entry name" value="G_PROTEIN_RECEP_F1_2"/>
    <property type="match status" value="1"/>
</dbReference>
<keyword evidence="10 11" id="KW-0807">Transducer</keyword>
<dbReference type="FunFam" id="1.20.1070.10:FF:000061">
    <property type="entry name" value="Adenosine receptor A2"/>
    <property type="match status" value="1"/>
</dbReference>
<evidence type="ECO:0000256" key="7">
    <source>
        <dbReference type="ARBA" id="ARBA00023157"/>
    </source>
</evidence>
<feature type="transmembrane region" description="Helical" evidence="11">
    <location>
        <begin position="121"/>
        <end position="141"/>
    </location>
</feature>
<evidence type="ECO:0000256" key="12">
    <source>
        <dbReference type="SAM" id="MobiDB-lite"/>
    </source>
</evidence>
<keyword evidence="7 11" id="KW-1015">Disulfide bond</keyword>
<dbReference type="SMART" id="SM01381">
    <property type="entry name" value="7TM_GPCR_Srsx"/>
    <property type="match status" value="1"/>
</dbReference>
<evidence type="ECO:0000256" key="8">
    <source>
        <dbReference type="ARBA" id="ARBA00023170"/>
    </source>
</evidence>
<evidence type="ECO:0000256" key="10">
    <source>
        <dbReference type="ARBA" id="ARBA00023224"/>
    </source>
</evidence>
<dbReference type="PANTHER" id="PTHR24246:SF47">
    <property type="entry name" value="ADENOSINE RECEPTOR A2A"/>
    <property type="match status" value="1"/>
</dbReference>
<feature type="transmembrane region" description="Helical" evidence="11">
    <location>
        <begin position="178"/>
        <end position="204"/>
    </location>
</feature>
<evidence type="ECO:0000313" key="14">
    <source>
        <dbReference type="EMBL" id="CAB1440887.1"/>
    </source>
</evidence>
<evidence type="ECO:0000256" key="4">
    <source>
        <dbReference type="ARBA" id="ARBA00022989"/>
    </source>
</evidence>
<feature type="transmembrane region" description="Helical" evidence="11">
    <location>
        <begin position="43"/>
        <end position="66"/>
    </location>
</feature>
<feature type="transmembrane region" description="Helical" evidence="11">
    <location>
        <begin position="72"/>
        <end position="100"/>
    </location>
</feature>
<comment type="similarity">
    <text evidence="11">Belongs to the G-protein coupled receptor 1 family.</text>
</comment>
<keyword evidence="8 11" id="KW-0675">Receptor</keyword>
<dbReference type="Gene3D" id="1.20.1070.10">
    <property type="entry name" value="Rhodopsin 7-helix transmembrane proteins"/>
    <property type="match status" value="1"/>
</dbReference>
<evidence type="ECO:0000256" key="9">
    <source>
        <dbReference type="ARBA" id="ARBA00023180"/>
    </source>
</evidence>
<evidence type="ECO:0000256" key="11">
    <source>
        <dbReference type="RuleBase" id="RU201114"/>
    </source>
</evidence>
<dbReference type="InterPro" id="IPR001634">
    <property type="entry name" value="Adenosn_rcpt"/>
</dbReference>
<protein>
    <recommendedName>
        <fullName evidence="13">G-protein coupled receptors family 1 profile domain-containing protein</fullName>
    </recommendedName>
</protein>
<dbReference type="Pfam" id="PF00001">
    <property type="entry name" value="7tm_1"/>
    <property type="match status" value="1"/>
</dbReference>
<name>A0A9N7V2H1_PLEPL</name>
<evidence type="ECO:0000313" key="15">
    <source>
        <dbReference type="Proteomes" id="UP001153269"/>
    </source>
</evidence>
<dbReference type="PANTHER" id="PTHR24246">
    <property type="entry name" value="OLFACTORY RECEPTOR AND ADENOSINE RECEPTOR"/>
    <property type="match status" value="1"/>
</dbReference>
<feature type="transmembrane region" description="Helical" evidence="11">
    <location>
        <begin position="245"/>
        <end position="265"/>
    </location>
</feature>
<dbReference type="SUPFAM" id="SSF81321">
    <property type="entry name" value="Family A G protein-coupled receptor-like"/>
    <property type="match status" value="1"/>
</dbReference>
<reference evidence="14" key="1">
    <citation type="submission" date="2020-03" db="EMBL/GenBank/DDBJ databases">
        <authorList>
            <person name="Weist P."/>
        </authorList>
    </citation>
    <scope>NUCLEOTIDE SEQUENCE</scope>
</reference>
<accession>A0A9N7V2H1</accession>
<dbReference type="GO" id="GO:0007189">
    <property type="term" value="P:adenylate cyclase-activating G protein-coupled receptor signaling pathway"/>
    <property type="evidence" value="ECO:0007669"/>
    <property type="project" value="TreeGrafter"/>
</dbReference>
<sequence>MLKTDQLVYIVLELVIACLAVAGNILVCWAVCLNSNLQSITNFFLVSLAVADIAVGLLAIPFAISISTGFCANFYGCLFIACFVLVLTQSSIFSLLAIAVDRYIAIKNPLRYNSLVTGQRAKAIITLCWVLSVGIGLTPMLGWNTGSDSKTAGHTNSSCPNSLCECLFEGVVTMDYMVYFNFFCCVLLPLLVMLVIYANIFLAAQHQLRMIGFKASHMSALAVITSASSSPRSTLQKEVHAAKSLSIIVGMFAFCWLPVHIINCFNHMCPDCERPHIWVMNIAIILSHANSVMNPFIYAYRIREFRETFRRILSQHILGHGDMHGLGDGRGAGSSRSSIVRTSSSSRTSKESSCGTVVNSYILDPGSKQTKASQEASCHWTTKLDSAPGGQTPNCHQISSSSLTPQLPCIMGFAAQEGKESDTYFGGTTDASELRNIESGITFVNVHAGFLKQTDCTCSAELPERKKAQKETRKRQEHVAETRTKPQRKSVSRAKSRITVEKCLSAYQSRFCMKQRDTS</sequence>
<dbReference type="PRINTS" id="PR00237">
    <property type="entry name" value="GPCRRHODOPSN"/>
</dbReference>
<keyword evidence="15" id="KW-1185">Reference proteome</keyword>
<dbReference type="PROSITE" id="PS00237">
    <property type="entry name" value="G_PROTEIN_RECEP_F1_1"/>
    <property type="match status" value="1"/>
</dbReference>
<feature type="domain" description="G-protein coupled receptors family 1 profile" evidence="13">
    <location>
        <begin position="23"/>
        <end position="298"/>
    </location>
</feature>
<dbReference type="PRINTS" id="PR00424">
    <property type="entry name" value="ADENOSINER"/>
</dbReference>
<dbReference type="AlphaFoldDB" id="A0A9N7V2H1"/>
<evidence type="ECO:0000256" key="5">
    <source>
        <dbReference type="ARBA" id="ARBA00023040"/>
    </source>
</evidence>
<feature type="region of interest" description="Disordered" evidence="12">
    <location>
        <begin position="464"/>
        <end position="496"/>
    </location>
</feature>
<keyword evidence="4 11" id="KW-1133">Transmembrane helix</keyword>
<dbReference type="Proteomes" id="UP001153269">
    <property type="component" value="Unassembled WGS sequence"/>
</dbReference>
<evidence type="ECO:0000256" key="3">
    <source>
        <dbReference type="ARBA" id="ARBA00022692"/>
    </source>
</evidence>
<keyword evidence="9 11" id="KW-0325">Glycoprotein</keyword>
<comment type="caution">
    <text evidence="14">The sequence shown here is derived from an EMBL/GenBank/DDBJ whole genome shotgun (WGS) entry which is preliminary data.</text>
</comment>
<feature type="transmembrane region" description="Helical" evidence="11">
    <location>
        <begin position="6"/>
        <end position="31"/>
    </location>
</feature>
<dbReference type="InterPro" id="IPR017452">
    <property type="entry name" value="GPCR_Rhodpsn_7TM"/>
</dbReference>
<feature type="compositionally biased region" description="Low complexity" evidence="12">
    <location>
        <begin position="333"/>
        <end position="351"/>
    </location>
</feature>
<keyword evidence="5 11" id="KW-0297">G-protein coupled receptor</keyword>
<evidence type="ECO:0000256" key="2">
    <source>
        <dbReference type="ARBA" id="ARBA00022475"/>
    </source>
</evidence>
<feature type="compositionally biased region" description="Basic residues" evidence="12">
    <location>
        <begin position="485"/>
        <end position="496"/>
    </location>
</feature>
<keyword evidence="2 11" id="KW-1003">Cell membrane</keyword>
<evidence type="ECO:0000256" key="1">
    <source>
        <dbReference type="ARBA" id="ARBA00004651"/>
    </source>
</evidence>
<feature type="region of interest" description="Disordered" evidence="12">
    <location>
        <begin position="327"/>
        <end position="351"/>
    </location>
</feature>
<feature type="transmembrane region" description="Helical" evidence="11">
    <location>
        <begin position="277"/>
        <end position="300"/>
    </location>
</feature>
<organism evidence="14 15">
    <name type="scientific">Pleuronectes platessa</name>
    <name type="common">European plaice</name>
    <dbReference type="NCBI Taxonomy" id="8262"/>
    <lineage>
        <taxon>Eukaryota</taxon>
        <taxon>Metazoa</taxon>
        <taxon>Chordata</taxon>
        <taxon>Craniata</taxon>
        <taxon>Vertebrata</taxon>
        <taxon>Euteleostomi</taxon>
        <taxon>Actinopterygii</taxon>
        <taxon>Neopterygii</taxon>
        <taxon>Teleostei</taxon>
        <taxon>Neoteleostei</taxon>
        <taxon>Acanthomorphata</taxon>
        <taxon>Carangaria</taxon>
        <taxon>Pleuronectiformes</taxon>
        <taxon>Pleuronectoidei</taxon>
        <taxon>Pleuronectidae</taxon>
        <taxon>Pleuronectes</taxon>
    </lineage>
</organism>
<dbReference type="EMBL" id="CADEAL010002535">
    <property type="protein sequence ID" value="CAB1440887.1"/>
    <property type="molecule type" value="Genomic_DNA"/>
</dbReference>
<evidence type="ECO:0000259" key="13">
    <source>
        <dbReference type="PROSITE" id="PS50262"/>
    </source>
</evidence>
<proteinExistence type="inferred from homology"/>
<comment type="subcellular location">
    <subcellularLocation>
        <location evidence="1 11">Cell membrane</location>
        <topology evidence="1 11">Multi-pass membrane protein</topology>
    </subcellularLocation>
</comment>